<evidence type="ECO:0000313" key="3">
    <source>
        <dbReference type="Proteomes" id="UP000199076"/>
    </source>
</evidence>
<protein>
    <submittedName>
        <fullName evidence="2">Uncharacterized protein</fullName>
    </submittedName>
</protein>
<name>A0A1G7KUL7_9EURY</name>
<dbReference type="OrthoDB" id="198318at2157"/>
<accession>A0A1G7KUL7</accession>
<evidence type="ECO:0000256" key="1">
    <source>
        <dbReference type="SAM" id="MobiDB-lite"/>
    </source>
</evidence>
<feature type="region of interest" description="Disordered" evidence="1">
    <location>
        <begin position="1"/>
        <end position="23"/>
    </location>
</feature>
<dbReference type="Pfam" id="PF23424">
    <property type="entry name" value="DUF7112"/>
    <property type="match status" value="1"/>
</dbReference>
<dbReference type="Proteomes" id="UP000199076">
    <property type="component" value="Unassembled WGS sequence"/>
</dbReference>
<proteinExistence type="predicted"/>
<gene>
    <name evidence="2" type="ORF">SAMN05216218_10639</name>
</gene>
<feature type="region of interest" description="Disordered" evidence="1">
    <location>
        <begin position="60"/>
        <end position="82"/>
    </location>
</feature>
<dbReference type="STRING" id="660518.SAMN05216218_10639"/>
<sequence>MSDRLPSDHDAVVTHRASLERVGRTDRPKVVVPDDAAVPTDELVRVVLDGRTCHARIETSLQGDPEITGAYDTPTLARDPGDGQNRLETWVADADVTVGGSVLLDVVTEGFKYGLRAPGERTVYEATEQPSDSLSSIADDLGED</sequence>
<reference evidence="3" key="1">
    <citation type="submission" date="2016-10" db="EMBL/GenBank/DDBJ databases">
        <authorList>
            <person name="Varghese N."/>
            <person name="Submissions S."/>
        </authorList>
    </citation>
    <scope>NUCLEOTIDE SEQUENCE [LARGE SCALE GENOMIC DNA]</scope>
    <source>
        <strain evidence="3">IBRC-M 10760</strain>
    </source>
</reference>
<dbReference type="EMBL" id="FNBK01000006">
    <property type="protein sequence ID" value="SDF40937.1"/>
    <property type="molecule type" value="Genomic_DNA"/>
</dbReference>
<organism evidence="2 3">
    <name type="scientific">Halorientalis regularis</name>
    <dbReference type="NCBI Taxonomy" id="660518"/>
    <lineage>
        <taxon>Archaea</taxon>
        <taxon>Methanobacteriati</taxon>
        <taxon>Methanobacteriota</taxon>
        <taxon>Stenosarchaea group</taxon>
        <taxon>Halobacteria</taxon>
        <taxon>Halobacteriales</taxon>
        <taxon>Haloarculaceae</taxon>
        <taxon>Halorientalis</taxon>
    </lineage>
</organism>
<keyword evidence="3" id="KW-1185">Reference proteome</keyword>
<evidence type="ECO:0000313" key="2">
    <source>
        <dbReference type="EMBL" id="SDF40937.1"/>
    </source>
</evidence>
<dbReference type="AlphaFoldDB" id="A0A1G7KUL7"/>
<dbReference type="InterPro" id="IPR055536">
    <property type="entry name" value="DUF7112"/>
</dbReference>
<feature type="region of interest" description="Disordered" evidence="1">
    <location>
        <begin position="123"/>
        <end position="144"/>
    </location>
</feature>
<dbReference type="RefSeq" id="WP_092690877.1">
    <property type="nucleotide sequence ID" value="NZ_FNBK01000006.1"/>
</dbReference>